<evidence type="ECO:0000313" key="1">
    <source>
        <dbReference type="EMBL" id="JAH08961.1"/>
    </source>
</evidence>
<name>A0A0E9PWH3_ANGAN</name>
<sequence>MCDQSANEGIFYVPVEVSHHCSYRKMQMPFHLAFGLGCALCSYLPV</sequence>
<reference evidence="1" key="2">
    <citation type="journal article" date="2015" name="Fish Shellfish Immunol.">
        <title>Early steps in the European eel (Anguilla anguilla)-Vibrio vulnificus interaction in the gills: Role of the RtxA13 toxin.</title>
        <authorList>
            <person name="Callol A."/>
            <person name="Pajuelo D."/>
            <person name="Ebbesson L."/>
            <person name="Teles M."/>
            <person name="MacKenzie S."/>
            <person name="Amaro C."/>
        </authorList>
    </citation>
    <scope>NUCLEOTIDE SEQUENCE</scope>
</reference>
<reference evidence="1" key="1">
    <citation type="submission" date="2014-11" db="EMBL/GenBank/DDBJ databases">
        <authorList>
            <person name="Amaro Gonzalez C."/>
        </authorList>
    </citation>
    <scope>NUCLEOTIDE SEQUENCE</scope>
</reference>
<organism evidence="1">
    <name type="scientific">Anguilla anguilla</name>
    <name type="common">European freshwater eel</name>
    <name type="synonym">Muraena anguilla</name>
    <dbReference type="NCBI Taxonomy" id="7936"/>
    <lineage>
        <taxon>Eukaryota</taxon>
        <taxon>Metazoa</taxon>
        <taxon>Chordata</taxon>
        <taxon>Craniata</taxon>
        <taxon>Vertebrata</taxon>
        <taxon>Euteleostomi</taxon>
        <taxon>Actinopterygii</taxon>
        <taxon>Neopterygii</taxon>
        <taxon>Teleostei</taxon>
        <taxon>Anguilliformes</taxon>
        <taxon>Anguillidae</taxon>
        <taxon>Anguilla</taxon>
    </lineage>
</organism>
<dbReference type="AlphaFoldDB" id="A0A0E9PWH3"/>
<dbReference type="EMBL" id="GBXM01099616">
    <property type="protein sequence ID" value="JAH08961.1"/>
    <property type="molecule type" value="Transcribed_RNA"/>
</dbReference>
<proteinExistence type="predicted"/>
<protein>
    <submittedName>
        <fullName evidence="1">Uncharacterized protein</fullName>
    </submittedName>
</protein>
<accession>A0A0E9PWH3</accession>